<accession>A0AAN8VDN2</accession>
<feature type="region of interest" description="Disordered" evidence="1">
    <location>
        <begin position="18"/>
        <end position="51"/>
    </location>
</feature>
<evidence type="ECO:0000313" key="2">
    <source>
        <dbReference type="EMBL" id="KAK6929719.1"/>
    </source>
</evidence>
<evidence type="ECO:0000313" key="3">
    <source>
        <dbReference type="Proteomes" id="UP001370490"/>
    </source>
</evidence>
<dbReference type="Proteomes" id="UP001370490">
    <property type="component" value="Unassembled WGS sequence"/>
</dbReference>
<dbReference type="InterPro" id="IPR039300">
    <property type="entry name" value="JASON"/>
</dbReference>
<dbReference type="AlphaFoldDB" id="A0AAN8VDN2"/>
<protein>
    <submittedName>
        <fullName evidence="2">Uncharacterized protein</fullName>
    </submittedName>
</protein>
<dbReference type="GO" id="GO:0007142">
    <property type="term" value="P:male meiosis II"/>
    <property type="evidence" value="ECO:0007669"/>
    <property type="project" value="InterPro"/>
</dbReference>
<reference evidence="2 3" key="1">
    <citation type="submission" date="2023-12" db="EMBL/GenBank/DDBJ databases">
        <title>A high-quality genome assembly for Dillenia turbinata (Dilleniales).</title>
        <authorList>
            <person name="Chanderbali A."/>
        </authorList>
    </citation>
    <scope>NUCLEOTIDE SEQUENCE [LARGE SCALE GENOMIC DNA]</scope>
    <source>
        <strain evidence="2">LSX21</strain>
        <tissue evidence="2">Leaf</tissue>
    </source>
</reference>
<dbReference type="PANTHER" id="PTHR33318:SF16">
    <property type="entry name" value="FK506-BINDING NUCLEAR-LIKE PROTEIN"/>
    <property type="match status" value="1"/>
</dbReference>
<proteinExistence type="predicted"/>
<comment type="caution">
    <text evidence="2">The sequence shown here is derived from an EMBL/GenBank/DDBJ whole genome shotgun (WGS) entry which is preliminary data.</text>
</comment>
<name>A0AAN8VDN2_9MAGN</name>
<organism evidence="2 3">
    <name type="scientific">Dillenia turbinata</name>
    <dbReference type="NCBI Taxonomy" id="194707"/>
    <lineage>
        <taxon>Eukaryota</taxon>
        <taxon>Viridiplantae</taxon>
        <taxon>Streptophyta</taxon>
        <taxon>Embryophyta</taxon>
        <taxon>Tracheophyta</taxon>
        <taxon>Spermatophyta</taxon>
        <taxon>Magnoliopsida</taxon>
        <taxon>eudicotyledons</taxon>
        <taxon>Gunneridae</taxon>
        <taxon>Pentapetalae</taxon>
        <taxon>Dilleniales</taxon>
        <taxon>Dilleniaceae</taxon>
        <taxon>Dillenia</taxon>
    </lineage>
</organism>
<dbReference type="EMBL" id="JBAMMX010000012">
    <property type="protein sequence ID" value="KAK6929719.1"/>
    <property type="molecule type" value="Genomic_DNA"/>
</dbReference>
<dbReference type="PANTHER" id="PTHR33318">
    <property type="entry name" value="ASPARTYL/GLUTAMYL-TRNA(ASN/GLN) AMIDOTRANSFERASE SUBUNIT"/>
    <property type="match status" value="1"/>
</dbReference>
<keyword evidence="3" id="KW-1185">Reference proteome</keyword>
<evidence type="ECO:0000256" key="1">
    <source>
        <dbReference type="SAM" id="MobiDB-lite"/>
    </source>
</evidence>
<sequence>MGCFLACFGFSKTRKCRRKSTRKSLSGEQRHGSYIPLDSIVTPKHEKQENPINIRENKAKEHSSSLKIRKKVSFNLNVEVYEPIQIDASTDYWLESDEKKEDEADKEEEESLLLCERDSYVGGDYPTNHRYQNWRDGCDEEDIESVLSDIDDLDYDEDGDDDSINNENISDKQFWEQIDYSSRTDCDRVLLDEEEISSSMPLFSTVDVKPVGCGSKENAREKNSYVNVHSVLKPVENLMQWKAAKARVMSTVKHQRKDNALFKQEGKQVFGLETSLNSSVLQCRPNLSQSRPLMQEIAVDASLSNWLV</sequence>
<gene>
    <name evidence="2" type="ORF">RJ641_003813</name>
</gene>